<dbReference type="SMART" id="SM00036">
    <property type="entry name" value="CNH"/>
    <property type="match status" value="1"/>
</dbReference>
<dbReference type="Proteomes" id="UP000095287">
    <property type="component" value="Unplaced"/>
</dbReference>
<proteinExistence type="predicted"/>
<dbReference type="GO" id="GO:0031032">
    <property type="term" value="P:actomyosin structure organization"/>
    <property type="evidence" value="ECO:0007669"/>
    <property type="project" value="TreeGrafter"/>
</dbReference>
<dbReference type="InterPro" id="IPR001180">
    <property type="entry name" value="CNH_dom"/>
</dbReference>
<feature type="domain" description="CRIB" evidence="2">
    <location>
        <begin position="306"/>
        <end position="319"/>
    </location>
</feature>
<protein>
    <submittedName>
        <fullName evidence="5">CRIB domain-containing protein</fullName>
    </submittedName>
</protein>
<dbReference type="InterPro" id="IPR050839">
    <property type="entry name" value="Rho-assoc_Ser/Thr_Kinase"/>
</dbReference>
<dbReference type="WBParaSite" id="L893_g25070.t1">
    <property type="protein sequence ID" value="L893_g25070.t1"/>
    <property type="gene ID" value="L893_g25070"/>
</dbReference>
<feature type="domain" description="CNH" evidence="3">
    <location>
        <begin position="1"/>
        <end position="228"/>
    </location>
</feature>
<accession>A0A1I7ZCN9</accession>
<dbReference type="Pfam" id="PF00780">
    <property type="entry name" value="CNH"/>
    <property type="match status" value="1"/>
</dbReference>
<organism evidence="4 5">
    <name type="scientific">Steinernema glaseri</name>
    <dbReference type="NCBI Taxonomy" id="37863"/>
    <lineage>
        <taxon>Eukaryota</taxon>
        <taxon>Metazoa</taxon>
        <taxon>Ecdysozoa</taxon>
        <taxon>Nematoda</taxon>
        <taxon>Chromadorea</taxon>
        <taxon>Rhabditida</taxon>
        <taxon>Tylenchina</taxon>
        <taxon>Panagrolaimomorpha</taxon>
        <taxon>Strongyloidoidea</taxon>
        <taxon>Steinernematidae</taxon>
        <taxon>Steinernema</taxon>
    </lineage>
</organism>
<dbReference type="GO" id="GO:0005737">
    <property type="term" value="C:cytoplasm"/>
    <property type="evidence" value="ECO:0007669"/>
    <property type="project" value="TreeGrafter"/>
</dbReference>
<evidence type="ECO:0000259" key="3">
    <source>
        <dbReference type="PROSITE" id="PS50219"/>
    </source>
</evidence>
<reference evidence="5" key="1">
    <citation type="submission" date="2016-11" db="UniProtKB">
        <authorList>
            <consortium name="WormBaseParasite"/>
        </authorList>
    </citation>
    <scope>IDENTIFICATION</scope>
</reference>
<name>A0A1I7ZCN9_9BILA</name>
<dbReference type="GO" id="GO:0004674">
    <property type="term" value="F:protein serine/threonine kinase activity"/>
    <property type="evidence" value="ECO:0007669"/>
    <property type="project" value="TreeGrafter"/>
</dbReference>
<dbReference type="AlphaFoldDB" id="A0A1I7ZCN9"/>
<feature type="compositionally biased region" description="Low complexity" evidence="1">
    <location>
        <begin position="340"/>
        <end position="357"/>
    </location>
</feature>
<evidence type="ECO:0000259" key="2">
    <source>
        <dbReference type="PROSITE" id="PS50108"/>
    </source>
</evidence>
<sequence length="369" mass="40580">MLGPSRDRHIRLIPVSAIDGRELKWIKVPETKNCHNFSVGRGGASIESGRFFCVAVKKSVTVFRIDRSDKRHHKLRDYAMPGTPQALSIIEGNLCVGWMTGFRMWNLQDHSQKALVNFEDASLQFLNSSQYDAHLIIDVGCGDAEEYLLVFSKIGVYVGPDGRRSRSQEIMFPCAPAQIPNTGFAYTAPHLCVFSEMQIDIFNVRSSEWIQTINLKKAQPLSLSPNLLLCMVNDAPYMVLLSEILADEDLLNIPNWASRGDSLPSNSGGVISGTSFKGFTKRRRKLSVKAARDEQKAGDRRSQLPISGPSDFVHIVHMGPGAGLELQNLIDLKNSASASLNSSASSNLQNSPSASESVRVETRTPTCGS</sequence>
<evidence type="ECO:0000313" key="4">
    <source>
        <dbReference type="Proteomes" id="UP000095287"/>
    </source>
</evidence>
<evidence type="ECO:0000313" key="5">
    <source>
        <dbReference type="WBParaSite" id="L893_g25070.t1"/>
    </source>
</evidence>
<keyword evidence="4" id="KW-1185">Reference proteome</keyword>
<evidence type="ECO:0000256" key="1">
    <source>
        <dbReference type="SAM" id="MobiDB-lite"/>
    </source>
</evidence>
<dbReference type="PANTHER" id="PTHR22988:SF66">
    <property type="entry name" value="SERINE_THREONINE-PROTEIN KINASE GENGHIS KHAN"/>
    <property type="match status" value="1"/>
</dbReference>
<dbReference type="GO" id="GO:0005856">
    <property type="term" value="C:cytoskeleton"/>
    <property type="evidence" value="ECO:0007669"/>
    <property type="project" value="TreeGrafter"/>
</dbReference>
<dbReference type="SMART" id="SM00285">
    <property type="entry name" value="PBD"/>
    <property type="match status" value="1"/>
</dbReference>
<dbReference type="InterPro" id="IPR000095">
    <property type="entry name" value="CRIB_dom"/>
</dbReference>
<dbReference type="CDD" id="cd00132">
    <property type="entry name" value="CRIB"/>
    <property type="match status" value="1"/>
</dbReference>
<dbReference type="PROSITE" id="PS50108">
    <property type="entry name" value="CRIB"/>
    <property type="match status" value="1"/>
</dbReference>
<dbReference type="PROSITE" id="PS50219">
    <property type="entry name" value="CNH"/>
    <property type="match status" value="1"/>
</dbReference>
<feature type="region of interest" description="Disordered" evidence="1">
    <location>
        <begin position="340"/>
        <end position="369"/>
    </location>
</feature>
<dbReference type="PANTHER" id="PTHR22988">
    <property type="entry name" value="MYOTONIC DYSTROPHY S/T KINASE-RELATED"/>
    <property type="match status" value="1"/>
</dbReference>